<proteinExistence type="predicted"/>
<evidence type="ECO:0000313" key="3">
    <source>
        <dbReference type="Proteomes" id="UP000521379"/>
    </source>
</evidence>
<dbReference type="EMBL" id="JAAVUN010000039">
    <property type="protein sequence ID" value="NKE10692.1"/>
    <property type="molecule type" value="Genomic_DNA"/>
</dbReference>
<dbReference type="RefSeq" id="WP_119933734.1">
    <property type="nucleotide sequence ID" value="NZ_JAAVUN010000039.1"/>
</dbReference>
<dbReference type="Proteomes" id="UP000521379">
    <property type="component" value="Unassembled WGS sequence"/>
</dbReference>
<dbReference type="PROSITE" id="PS51318">
    <property type="entry name" value="TAT"/>
    <property type="match status" value="1"/>
</dbReference>
<protein>
    <submittedName>
        <fullName evidence="2">Uncharacterized protein</fullName>
    </submittedName>
</protein>
<sequence>MTNGPTASPRTQPSRRTVVRGAARTVPAIMVAGAAPAYAASQCEATSWFAQSRIVYTDPDYSNANFDAQATLESTPPGAMSIQHWVTANREQILNWRIPVGFPSTGGGAEAGATIKIPFDSSYTNPTTMGQPLGVDRFKAFGAIQPELYTQNLPTPVITQTSTSITITFPEAIAPGSAGVFSFSATAVGGATAVKSGTPYTQTATMDFTPITY</sequence>
<keyword evidence="1" id="KW-0732">Signal</keyword>
<feature type="signal peptide" evidence="1">
    <location>
        <begin position="1"/>
        <end position="39"/>
    </location>
</feature>
<dbReference type="AlphaFoldDB" id="A0A846TY71"/>
<evidence type="ECO:0000256" key="1">
    <source>
        <dbReference type="SAM" id="SignalP"/>
    </source>
</evidence>
<dbReference type="InterPro" id="IPR006311">
    <property type="entry name" value="TAT_signal"/>
</dbReference>
<feature type="chain" id="PRO_5032712706" evidence="1">
    <location>
        <begin position="40"/>
        <end position="213"/>
    </location>
</feature>
<evidence type="ECO:0000313" key="2">
    <source>
        <dbReference type="EMBL" id="NKE10692.1"/>
    </source>
</evidence>
<accession>A0A846TY71</accession>
<comment type="caution">
    <text evidence="2">The sequence shown here is derived from an EMBL/GenBank/DDBJ whole genome shotgun (WGS) entry which is preliminary data.</text>
</comment>
<keyword evidence="3" id="KW-1185">Reference proteome</keyword>
<organism evidence="2 3">
    <name type="scientific">Kocuria subflava</name>
    <dbReference type="NCBI Taxonomy" id="1736139"/>
    <lineage>
        <taxon>Bacteria</taxon>
        <taxon>Bacillati</taxon>
        <taxon>Actinomycetota</taxon>
        <taxon>Actinomycetes</taxon>
        <taxon>Micrococcales</taxon>
        <taxon>Micrococcaceae</taxon>
        <taxon>Kocuria</taxon>
    </lineage>
</organism>
<name>A0A846TY71_9MICC</name>
<gene>
    <name evidence="2" type="ORF">GTW58_12300</name>
</gene>
<reference evidence="2 3" key="1">
    <citation type="submission" date="2020-02" db="EMBL/GenBank/DDBJ databases">
        <authorList>
            <person name="Sun Q."/>
        </authorList>
    </citation>
    <scope>NUCLEOTIDE SEQUENCE [LARGE SCALE GENOMIC DNA]</scope>
    <source>
        <strain evidence="2 3">YIM 13062</strain>
    </source>
</reference>